<accession>A0A937UMU9</accession>
<name>A0A937UMU9_9ACTN</name>
<dbReference type="RefSeq" id="WP_203007798.1">
    <property type="nucleotide sequence ID" value="NZ_JADWYU010000151.1"/>
</dbReference>
<gene>
    <name evidence="1" type="ORF">I7412_08685</name>
</gene>
<reference evidence="1" key="1">
    <citation type="submission" date="2020-12" db="EMBL/GenBank/DDBJ databases">
        <title>Genomic characterization of non-nitrogen-fixing Frankia strains.</title>
        <authorList>
            <person name="Carlos-Shanley C."/>
            <person name="Guerra T."/>
            <person name="Hahn D."/>
        </authorList>
    </citation>
    <scope>NUCLEOTIDE SEQUENCE</scope>
    <source>
        <strain evidence="1">CN6</strain>
    </source>
</reference>
<proteinExistence type="predicted"/>
<sequence>MERAVRLTAVITRRNDTFSARAAEVDVAAQGHSVEESLVALREALEVYFEDAALPACDPDGPIIAPVNVRLADE</sequence>
<evidence type="ECO:0000313" key="2">
    <source>
        <dbReference type="Proteomes" id="UP000604475"/>
    </source>
</evidence>
<dbReference type="Proteomes" id="UP000604475">
    <property type="component" value="Unassembled WGS sequence"/>
</dbReference>
<dbReference type="AlphaFoldDB" id="A0A937UMU9"/>
<dbReference type="InterPro" id="IPR035069">
    <property type="entry name" value="TTHA1013/TTHA0281-like"/>
</dbReference>
<organism evidence="1 2">
    <name type="scientific">Frankia nepalensis</name>
    <dbReference type="NCBI Taxonomy" id="1836974"/>
    <lineage>
        <taxon>Bacteria</taxon>
        <taxon>Bacillati</taxon>
        <taxon>Actinomycetota</taxon>
        <taxon>Actinomycetes</taxon>
        <taxon>Frankiales</taxon>
        <taxon>Frankiaceae</taxon>
        <taxon>Frankia</taxon>
    </lineage>
</organism>
<dbReference type="Gene3D" id="3.30.160.250">
    <property type="match status" value="1"/>
</dbReference>
<dbReference type="SUPFAM" id="SSF143100">
    <property type="entry name" value="TTHA1013/TTHA0281-like"/>
    <property type="match status" value="1"/>
</dbReference>
<evidence type="ECO:0000313" key="1">
    <source>
        <dbReference type="EMBL" id="MBL7627242.1"/>
    </source>
</evidence>
<comment type="caution">
    <text evidence="1">The sequence shown here is derived from an EMBL/GenBank/DDBJ whole genome shotgun (WGS) entry which is preliminary data.</text>
</comment>
<protein>
    <submittedName>
        <fullName evidence="1">Type II toxin-antitoxin system HicB family antitoxin</fullName>
    </submittedName>
</protein>
<dbReference type="EMBL" id="JAEACQ010000158">
    <property type="protein sequence ID" value="MBL7627242.1"/>
    <property type="molecule type" value="Genomic_DNA"/>
</dbReference>
<keyword evidence="2" id="KW-1185">Reference proteome</keyword>